<feature type="binding site" evidence="6">
    <location>
        <position position="431"/>
    </location>
    <ligand>
        <name>FAD</name>
        <dbReference type="ChEBI" id="CHEBI:57692"/>
    </ligand>
</feature>
<dbReference type="PRINTS" id="PR00757">
    <property type="entry name" value="AMINEOXDASEF"/>
</dbReference>
<comment type="similarity">
    <text evidence="3 7">Belongs to the flavin monoamine oxidase family.</text>
</comment>
<proteinExistence type="inferred from homology"/>
<evidence type="ECO:0000256" key="4">
    <source>
        <dbReference type="ARBA" id="ARBA00023002"/>
    </source>
</evidence>
<feature type="binding site" evidence="6">
    <location>
        <position position="247"/>
    </location>
    <ligand>
        <name>FAD</name>
        <dbReference type="ChEBI" id="CHEBI:57692"/>
    </ligand>
</feature>
<dbReference type="GO" id="GO:0097621">
    <property type="term" value="F:monoamine oxidase activity"/>
    <property type="evidence" value="ECO:0007669"/>
    <property type="project" value="UniProtKB-EC"/>
</dbReference>
<keyword evidence="7" id="KW-0274">FAD</keyword>
<reference evidence="9" key="2">
    <citation type="submission" date="2022-10" db="EMBL/GenBank/DDBJ databases">
        <authorList>
            <consortium name="ENA_rothamsted_submissions"/>
            <consortium name="culmorum"/>
            <person name="King R."/>
        </authorList>
    </citation>
    <scope>NUCLEOTIDE SEQUENCE</scope>
</reference>
<keyword evidence="7" id="KW-0285">Flavoprotein</keyword>
<feature type="domain" description="Amine oxidase" evidence="8">
    <location>
        <begin position="16"/>
        <end position="455"/>
    </location>
</feature>
<comment type="catalytic activity">
    <reaction evidence="5">
        <text>a secondary aliphatic amine + O2 + H2O = a primary amine + an aldehyde + H2O2</text>
        <dbReference type="Rhea" id="RHEA:26414"/>
        <dbReference type="ChEBI" id="CHEBI:15377"/>
        <dbReference type="ChEBI" id="CHEBI:15379"/>
        <dbReference type="ChEBI" id="CHEBI:16240"/>
        <dbReference type="ChEBI" id="CHEBI:17478"/>
        <dbReference type="ChEBI" id="CHEBI:58855"/>
        <dbReference type="ChEBI" id="CHEBI:65296"/>
        <dbReference type="EC" id="1.4.3.4"/>
    </reaction>
</comment>
<dbReference type="PANTHER" id="PTHR43563">
    <property type="entry name" value="AMINE OXIDASE"/>
    <property type="match status" value="1"/>
</dbReference>
<dbReference type="Proteomes" id="UP001153737">
    <property type="component" value="Chromosome 1"/>
</dbReference>
<dbReference type="PANTHER" id="PTHR43563:SF14">
    <property type="entry name" value="AMINE OXIDASE"/>
    <property type="match status" value="1"/>
</dbReference>
<keyword evidence="4 7" id="KW-0560">Oxidoreductase</keyword>
<evidence type="ECO:0000256" key="1">
    <source>
        <dbReference type="ARBA" id="ARBA00001974"/>
    </source>
</evidence>
<feature type="binding site" evidence="6">
    <location>
        <position position="17"/>
    </location>
    <ligand>
        <name>FAD</name>
        <dbReference type="ChEBI" id="CHEBI:57692"/>
    </ligand>
</feature>
<dbReference type="OrthoDB" id="4080456at2759"/>
<dbReference type="Gene3D" id="3.50.50.60">
    <property type="entry name" value="FAD/NAD(P)-binding domain"/>
    <property type="match status" value="1"/>
</dbReference>
<evidence type="ECO:0000313" key="9">
    <source>
        <dbReference type="EMBL" id="CAH1115942.1"/>
    </source>
</evidence>
<dbReference type="InterPro" id="IPR036188">
    <property type="entry name" value="FAD/NAD-bd_sf"/>
</dbReference>
<evidence type="ECO:0000256" key="2">
    <source>
        <dbReference type="ARBA" id="ARBA00004362"/>
    </source>
</evidence>
<dbReference type="InterPro" id="IPR001613">
    <property type="entry name" value="Flavin_amine_oxidase"/>
</dbReference>
<dbReference type="Pfam" id="PF01593">
    <property type="entry name" value="Amino_oxidase"/>
    <property type="match status" value="1"/>
</dbReference>
<dbReference type="InterPro" id="IPR002937">
    <property type="entry name" value="Amino_oxidase"/>
</dbReference>
<keyword evidence="10" id="KW-1185">Reference proteome</keyword>
<comment type="subcellular location">
    <subcellularLocation>
        <location evidence="2">Mitochondrion outer membrane</location>
        <topology evidence="2">Single-pass type IV membrane protein</topology>
        <orientation evidence="2">Cytoplasmic side</orientation>
    </subcellularLocation>
</comment>
<evidence type="ECO:0000256" key="3">
    <source>
        <dbReference type="ARBA" id="ARBA00005995"/>
    </source>
</evidence>
<dbReference type="InterPro" id="IPR050703">
    <property type="entry name" value="Flavin_MAO"/>
</dbReference>
<evidence type="ECO:0000256" key="7">
    <source>
        <dbReference type="RuleBase" id="RU362067"/>
    </source>
</evidence>
<comment type="cofactor">
    <cofactor evidence="1 7">
        <name>FAD</name>
        <dbReference type="ChEBI" id="CHEBI:57692"/>
    </cofactor>
</comment>
<gene>
    <name evidence="9" type="ORF">PHAECO_LOCUS881</name>
</gene>
<protein>
    <recommendedName>
        <fullName evidence="7">Amine oxidase</fullName>
        <ecNumber evidence="7">1.4.3.-</ecNumber>
    </recommendedName>
</protein>
<dbReference type="EMBL" id="OU896707">
    <property type="protein sequence ID" value="CAH1115942.1"/>
    <property type="molecule type" value="Genomic_DNA"/>
</dbReference>
<organism evidence="9 10">
    <name type="scientific">Phaedon cochleariae</name>
    <name type="common">Mustard beetle</name>
    <dbReference type="NCBI Taxonomy" id="80249"/>
    <lineage>
        <taxon>Eukaryota</taxon>
        <taxon>Metazoa</taxon>
        <taxon>Ecdysozoa</taxon>
        <taxon>Arthropoda</taxon>
        <taxon>Hexapoda</taxon>
        <taxon>Insecta</taxon>
        <taxon>Pterygota</taxon>
        <taxon>Neoptera</taxon>
        <taxon>Endopterygota</taxon>
        <taxon>Coleoptera</taxon>
        <taxon>Polyphaga</taxon>
        <taxon>Cucujiformia</taxon>
        <taxon>Chrysomeloidea</taxon>
        <taxon>Chrysomelidae</taxon>
        <taxon>Chrysomelinae</taxon>
        <taxon>Chrysomelini</taxon>
        <taxon>Phaedon</taxon>
    </lineage>
</organism>
<dbReference type="GO" id="GO:0008131">
    <property type="term" value="F:primary methylamine oxidase activity"/>
    <property type="evidence" value="ECO:0007669"/>
    <property type="project" value="UniProtKB-ARBA"/>
</dbReference>
<dbReference type="GO" id="GO:0005741">
    <property type="term" value="C:mitochondrial outer membrane"/>
    <property type="evidence" value="ECO:0007669"/>
    <property type="project" value="UniProtKB-SubCell"/>
</dbReference>
<accession>A0A9P0DCJ9</accession>
<dbReference type="SUPFAM" id="SSF51905">
    <property type="entry name" value="FAD/NAD(P)-binding domain"/>
    <property type="match status" value="1"/>
</dbReference>
<dbReference type="SUPFAM" id="SSF54373">
    <property type="entry name" value="FAD-linked reductases, C-terminal domain"/>
    <property type="match status" value="1"/>
</dbReference>
<evidence type="ECO:0000256" key="5">
    <source>
        <dbReference type="ARBA" id="ARBA00048448"/>
    </source>
</evidence>
<dbReference type="EC" id="1.4.3.-" evidence="7"/>
<evidence type="ECO:0000256" key="6">
    <source>
        <dbReference type="PIRSR" id="PIRSR601613-1"/>
    </source>
</evidence>
<name>A0A9P0DCJ9_PHACE</name>
<evidence type="ECO:0000259" key="8">
    <source>
        <dbReference type="Pfam" id="PF01593"/>
    </source>
</evidence>
<sequence>MFKIIDADVIVIGAGLSGLTAAYQLLEKEQCLRVMVLESSKRMGGRLFQVPLSVRDGKSLMCFNIGGSWLSREQNIFLSFLEKLGISIVNSRTNPGKIIVEYDDNIHLLDSKCDIMNFLTFSEKVQLTKFILKVEIICRNIRQKNEPNWFNELEKTRLKTFIQRSINSEGLLLIIDFMIFLYCGVDTSQVSALFYIFFCISTKGIINQLLNETKNLYEFKMKNSSKDICDILADEIGREYILKEQRVLEISCKEKYVEVITDEYSYCCFNVIVAVSPEDILKIKFSPDLSKETHQSLTGMSSHPVTTFLVTYQKEFWQEKQLSGDIYIFDRFHRKGLIDFCWNISNLNMPVLYGRIFTSGAIPQNKQATDIYKERILEELSEFLGEEASYPTDYYEKTWYGNSCQMFCGQSGIIMNDEKRINDRIYWAGAETSAEWYGQLAGAVNSGIKAALEVLYDLRPSVLTTDDLIFLRPTQRSLKKSPREYESPIYSIMGYVANWKTYLPLSLLMIFVLWRIKLLIIN</sequence>
<dbReference type="AlphaFoldDB" id="A0A9P0DCJ9"/>
<evidence type="ECO:0000313" key="10">
    <source>
        <dbReference type="Proteomes" id="UP001153737"/>
    </source>
</evidence>
<reference evidence="9" key="1">
    <citation type="submission" date="2022-01" db="EMBL/GenBank/DDBJ databases">
        <authorList>
            <person name="King R."/>
        </authorList>
    </citation>
    <scope>NUCLEOTIDE SEQUENCE</scope>
</reference>